<dbReference type="InterPro" id="IPR031593">
    <property type="entry name" value="Porin_7"/>
</dbReference>
<keyword evidence="1" id="KW-0732">Signal</keyword>
<comment type="caution">
    <text evidence="2">The sequence shown here is derived from an EMBL/GenBank/DDBJ whole genome shotgun (WGS) entry which is preliminary data.</text>
</comment>
<dbReference type="Proteomes" id="UP000185753">
    <property type="component" value="Unassembled WGS sequence"/>
</dbReference>
<proteinExistence type="predicted"/>
<keyword evidence="3" id="KW-1185">Reference proteome</keyword>
<dbReference type="Pfam" id="PF16956">
    <property type="entry name" value="Porin_7"/>
    <property type="match status" value="1"/>
</dbReference>
<protein>
    <submittedName>
        <fullName evidence="2">Putative porin</fullName>
    </submittedName>
</protein>
<dbReference type="RefSeq" id="WP_067761593.1">
    <property type="nucleotide sequence ID" value="NZ_LZDS01000001.1"/>
</dbReference>
<dbReference type="AlphaFoldDB" id="A0A1A7RDQ8"/>
<sequence length="282" mass="31157">MKKTLLALGLAVITSSTFAYDAQIDGGYTYTDWDDDYTDSDHSVDVKGTLYFESVKTGNGPLNEAAFLGHNSNVYAQYAFNRKESVDYAIFDGVELGTETDEQDVHSISAGIEYYYQQFYVNGEIGTSRVKYKENYKFPSWSGSDKDDYDVTTYRALVGFLPVSNLLLAAGVDGVKVEDGDDDNRFAVKAKYVAPLNNGQYINLEADGAFGDLDSVTIGADYYFDQAFSVGASYNIEDDGDVDTDYFAIRSKYFLNPNLAIGGQVGFGDDVQAFNINATFRF</sequence>
<gene>
    <name evidence="2" type="ORF">A9J31_00865</name>
</gene>
<reference evidence="3" key="1">
    <citation type="submission" date="2016-06" db="EMBL/GenBank/DDBJ databases">
        <authorList>
            <person name="Radolfova-Krizova L."/>
            <person name="Nemec A."/>
        </authorList>
    </citation>
    <scope>NUCLEOTIDE SEQUENCE [LARGE SCALE GENOMIC DNA]</scope>
    <source>
        <strain evidence="3">ANC 4275</strain>
    </source>
</reference>
<dbReference type="EMBL" id="LZDS01000001">
    <property type="protein sequence ID" value="OBX30091.1"/>
    <property type="molecule type" value="Genomic_DNA"/>
</dbReference>
<feature type="chain" id="PRO_5008360799" evidence="1">
    <location>
        <begin position="20"/>
        <end position="282"/>
    </location>
</feature>
<accession>A0A1A7RDQ8</accession>
<name>A0A1A7RDQ8_9GAMM</name>
<evidence type="ECO:0000256" key="1">
    <source>
        <dbReference type="SAM" id="SignalP"/>
    </source>
</evidence>
<dbReference type="SUPFAM" id="SSF56935">
    <property type="entry name" value="Porins"/>
    <property type="match status" value="1"/>
</dbReference>
<feature type="signal peptide" evidence="1">
    <location>
        <begin position="1"/>
        <end position="19"/>
    </location>
</feature>
<dbReference type="OrthoDB" id="6709190at2"/>
<dbReference type="STRING" id="1443941.A9J31_00865"/>
<evidence type="ECO:0000313" key="2">
    <source>
        <dbReference type="EMBL" id="OBX30091.1"/>
    </source>
</evidence>
<organism evidence="2 3">
    <name type="scientific">Acinetobacter gandensis</name>
    <dbReference type="NCBI Taxonomy" id="1443941"/>
    <lineage>
        <taxon>Bacteria</taxon>
        <taxon>Pseudomonadati</taxon>
        <taxon>Pseudomonadota</taxon>
        <taxon>Gammaproteobacteria</taxon>
        <taxon>Moraxellales</taxon>
        <taxon>Moraxellaceae</taxon>
        <taxon>Acinetobacter</taxon>
    </lineage>
</organism>
<evidence type="ECO:0000313" key="3">
    <source>
        <dbReference type="Proteomes" id="UP000185753"/>
    </source>
</evidence>